<dbReference type="OrthoDB" id="9778331at2"/>
<comment type="subcellular location">
    <subcellularLocation>
        <location evidence="1">Cell membrane</location>
        <topology evidence="1">Multi-pass membrane protein</topology>
    </subcellularLocation>
</comment>
<feature type="domain" description="YetF C-terminal" evidence="8">
    <location>
        <begin position="89"/>
        <end position="217"/>
    </location>
</feature>
<organism evidence="9 10">
    <name type="scientific">Dielma fastidiosa</name>
    <dbReference type="NCBI Taxonomy" id="1034346"/>
    <lineage>
        <taxon>Bacteria</taxon>
        <taxon>Bacillati</taxon>
        <taxon>Bacillota</taxon>
        <taxon>Erysipelotrichia</taxon>
        <taxon>Erysipelotrichales</taxon>
        <taxon>Erysipelotrichaceae</taxon>
        <taxon>Dielma</taxon>
    </lineage>
</organism>
<dbReference type="Pfam" id="PF04239">
    <property type="entry name" value="DUF421"/>
    <property type="match status" value="1"/>
</dbReference>
<keyword evidence="5 7" id="KW-1133">Transmembrane helix</keyword>
<dbReference type="EMBL" id="QJKH01000014">
    <property type="protein sequence ID" value="PXX76163.1"/>
    <property type="molecule type" value="Genomic_DNA"/>
</dbReference>
<feature type="transmembrane region" description="Helical" evidence="7">
    <location>
        <begin position="37"/>
        <end position="55"/>
    </location>
</feature>
<evidence type="ECO:0000313" key="9">
    <source>
        <dbReference type="EMBL" id="PXX76163.1"/>
    </source>
</evidence>
<dbReference type="STRING" id="1034346.GCA_000313565_01802"/>
<evidence type="ECO:0000256" key="7">
    <source>
        <dbReference type="SAM" id="Phobius"/>
    </source>
</evidence>
<keyword evidence="6 7" id="KW-0472">Membrane</keyword>
<evidence type="ECO:0000256" key="4">
    <source>
        <dbReference type="ARBA" id="ARBA00022692"/>
    </source>
</evidence>
<evidence type="ECO:0000256" key="6">
    <source>
        <dbReference type="ARBA" id="ARBA00023136"/>
    </source>
</evidence>
<dbReference type="AlphaFoldDB" id="A0A318KEV3"/>
<keyword evidence="10" id="KW-1185">Reference proteome</keyword>
<keyword evidence="4 7" id="KW-0812">Transmembrane</keyword>
<keyword evidence="3" id="KW-1003">Cell membrane</keyword>
<dbReference type="Proteomes" id="UP000247612">
    <property type="component" value="Unassembled WGS sequence"/>
</dbReference>
<feature type="transmembrane region" description="Helical" evidence="7">
    <location>
        <begin position="61"/>
        <end position="78"/>
    </location>
</feature>
<dbReference type="InterPro" id="IPR007353">
    <property type="entry name" value="DUF421"/>
</dbReference>
<evidence type="ECO:0000256" key="5">
    <source>
        <dbReference type="ARBA" id="ARBA00022989"/>
    </source>
</evidence>
<evidence type="ECO:0000313" key="10">
    <source>
        <dbReference type="Proteomes" id="UP000247612"/>
    </source>
</evidence>
<gene>
    <name evidence="9" type="ORF">DES51_11417</name>
</gene>
<evidence type="ECO:0000256" key="1">
    <source>
        <dbReference type="ARBA" id="ARBA00004651"/>
    </source>
</evidence>
<comment type="caution">
    <text evidence="9">The sequence shown here is derived from an EMBL/GenBank/DDBJ whole genome shotgun (WGS) entry which is preliminary data.</text>
</comment>
<evidence type="ECO:0000256" key="2">
    <source>
        <dbReference type="ARBA" id="ARBA00006448"/>
    </source>
</evidence>
<dbReference type="PANTHER" id="PTHR34582:SF6">
    <property type="entry name" value="UPF0702 TRANSMEMBRANE PROTEIN YCAP"/>
    <property type="match status" value="1"/>
</dbReference>
<evidence type="ECO:0000259" key="8">
    <source>
        <dbReference type="Pfam" id="PF04239"/>
    </source>
</evidence>
<protein>
    <submittedName>
        <fullName evidence="9">Uncharacterized membrane protein YcaP (DUF421 family)</fullName>
    </submittedName>
</protein>
<name>A0A318KEV3_9FIRM</name>
<sequence length="230" mass="25305">MSLMNFSEILLRVVATILVMLIMARLNGPKQIAQMSFYDYVTGISVGSIAATISINTDLSLTSGLFAIILFFAGNLLLNKITQINLIANAVLTGKPIALIEKGSIKISGLQQSKMTVSELLSNLRTSGYFNINDVYTANLEPTGKLSVQPKGFARPARNDDLQLKAANPIQVLSVIMDGVILQSNLKLMNIDEKWLVRELRKQNIDEAELDQIILAVVDENHKLTVYKQA</sequence>
<evidence type="ECO:0000256" key="3">
    <source>
        <dbReference type="ARBA" id="ARBA00022475"/>
    </source>
</evidence>
<proteinExistence type="inferred from homology"/>
<reference evidence="9 10" key="1">
    <citation type="submission" date="2018-05" db="EMBL/GenBank/DDBJ databases">
        <title>Genomic Encyclopedia of Type Strains, Phase IV (KMG-IV): sequencing the most valuable type-strain genomes for metagenomic binning, comparative biology and taxonomic classification.</title>
        <authorList>
            <person name="Goeker M."/>
        </authorList>
    </citation>
    <scope>NUCLEOTIDE SEQUENCE [LARGE SCALE GENOMIC DNA]</scope>
    <source>
        <strain evidence="9 10">JC118</strain>
    </source>
</reference>
<comment type="similarity">
    <text evidence="2">Belongs to the UPF0702 family.</text>
</comment>
<dbReference type="GO" id="GO:0005886">
    <property type="term" value="C:plasma membrane"/>
    <property type="evidence" value="ECO:0007669"/>
    <property type="project" value="UniProtKB-SubCell"/>
</dbReference>
<feature type="transmembrane region" description="Helical" evidence="7">
    <location>
        <begin position="6"/>
        <end position="25"/>
    </location>
</feature>
<accession>A0A318KEV3</accession>
<dbReference type="Gene3D" id="3.30.240.20">
    <property type="entry name" value="bsu07140 like domains"/>
    <property type="match status" value="2"/>
</dbReference>
<dbReference type="InterPro" id="IPR023090">
    <property type="entry name" value="UPF0702_alpha/beta_dom_sf"/>
</dbReference>
<dbReference type="PANTHER" id="PTHR34582">
    <property type="entry name" value="UPF0702 TRANSMEMBRANE PROTEIN YCAP"/>
    <property type="match status" value="1"/>
</dbReference>